<dbReference type="OrthoDB" id="5946976at2759"/>
<sequence>MGGQAGQVIQGGGCVCSIAGGLVSNLRDYARFSQMIVNGGEINGLRVLKPESVKLLARDWLNDFTLEKRRKPLFVWGTPGIGFSAPGADWHRGQGCQAHGRGLAA</sequence>
<evidence type="ECO:0000313" key="1">
    <source>
        <dbReference type="EMBL" id="CAE8583256.1"/>
    </source>
</evidence>
<name>A0A813DCD1_POLGL</name>
<dbReference type="Proteomes" id="UP000654075">
    <property type="component" value="Unassembled WGS sequence"/>
</dbReference>
<dbReference type="SUPFAM" id="SSF56601">
    <property type="entry name" value="beta-lactamase/transpeptidase-like"/>
    <property type="match status" value="1"/>
</dbReference>
<dbReference type="EMBL" id="CAJNNV010000658">
    <property type="protein sequence ID" value="CAE8583256.1"/>
    <property type="molecule type" value="Genomic_DNA"/>
</dbReference>
<proteinExistence type="predicted"/>
<organism evidence="1 2">
    <name type="scientific">Polarella glacialis</name>
    <name type="common">Dinoflagellate</name>
    <dbReference type="NCBI Taxonomy" id="89957"/>
    <lineage>
        <taxon>Eukaryota</taxon>
        <taxon>Sar</taxon>
        <taxon>Alveolata</taxon>
        <taxon>Dinophyceae</taxon>
        <taxon>Suessiales</taxon>
        <taxon>Suessiaceae</taxon>
        <taxon>Polarella</taxon>
    </lineage>
</organism>
<gene>
    <name evidence="1" type="ORF">PGLA1383_LOCUS2239</name>
</gene>
<dbReference type="AlphaFoldDB" id="A0A813DCD1"/>
<keyword evidence="2" id="KW-1185">Reference proteome</keyword>
<reference evidence="1" key="1">
    <citation type="submission" date="2021-02" db="EMBL/GenBank/DDBJ databases">
        <authorList>
            <person name="Dougan E. K."/>
            <person name="Rhodes N."/>
            <person name="Thang M."/>
            <person name="Chan C."/>
        </authorList>
    </citation>
    <scope>NUCLEOTIDE SEQUENCE</scope>
</reference>
<accession>A0A813DCD1</accession>
<dbReference type="Gene3D" id="3.40.710.10">
    <property type="entry name" value="DD-peptidase/beta-lactamase superfamily"/>
    <property type="match status" value="1"/>
</dbReference>
<protein>
    <submittedName>
        <fullName evidence="1">Uncharacterized protein</fullName>
    </submittedName>
</protein>
<evidence type="ECO:0000313" key="2">
    <source>
        <dbReference type="Proteomes" id="UP000654075"/>
    </source>
</evidence>
<comment type="caution">
    <text evidence="1">The sequence shown here is derived from an EMBL/GenBank/DDBJ whole genome shotgun (WGS) entry which is preliminary data.</text>
</comment>
<dbReference type="InterPro" id="IPR012338">
    <property type="entry name" value="Beta-lactam/transpept-like"/>
</dbReference>